<dbReference type="EMBL" id="KZ679698">
    <property type="protein sequence ID" value="PTB48514.1"/>
    <property type="molecule type" value="Genomic_DNA"/>
</dbReference>
<dbReference type="Proteomes" id="UP000241690">
    <property type="component" value="Unassembled WGS sequence"/>
</dbReference>
<dbReference type="GeneID" id="36622891"/>
<reference evidence="2 3" key="1">
    <citation type="submission" date="2016-07" db="EMBL/GenBank/DDBJ databases">
        <title>Multiple horizontal gene transfer events from other fungi enriched the ability of initially mycotrophic Trichoderma (Ascomycota) to feed on dead plant biomass.</title>
        <authorList>
            <consortium name="DOE Joint Genome Institute"/>
            <person name="Aerts A."/>
            <person name="Atanasova L."/>
            <person name="Chenthamara K."/>
            <person name="Zhang J."/>
            <person name="Grujic M."/>
            <person name="Henrissat B."/>
            <person name="Kuo A."/>
            <person name="Salamov A."/>
            <person name="Lipzen A."/>
            <person name="Labutti K."/>
            <person name="Barry K."/>
            <person name="Miao Y."/>
            <person name="Rahimi M.J."/>
            <person name="Shen Q."/>
            <person name="Grigoriev I.V."/>
            <person name="Kubicek C.P."/>
            <person name="Druzhinina I.S."/>
        </authorList>
    </citation>
    <scope>NUCLEOTIDE SEQUENCE [LARGE SCALE GENOMIC DNA]</scope>
    <source>
        <strain evidence="2 3">CBS 226.95</strain>
    </source>
</reference>
<evidence type="ECO:0000313" key="3">
    <source>
        <dbReference type="Proteomes" id="UP000241690"/>
    </source>
</evidence>
<evidence type="ECO:0000313" key="2">
    <source>
        <dbReference type="EMBL" id="PTB48514.1"/>
    </source>
</evidence>
<feature type="compositionally biased region" description="Polar residues" evidence="1">
    <location>
        <begin position="12"/>
        <end position="27"/>
    </location>
</feature>
<name>A0A2T3ZUM2_TRIHA</name>
<dbReference type="RefSeq" id="XP_024768191.1">
    <property type="nucleotide sequence ID" value="XM_024914326.1"/>
</dbReference>
<gene>
    <name evidence="2" type="ORF">M431DRAFT_324775</name>
</gene>
<accession>A0A2T3ZUM2</accession>
<sequence length="162" mass="17378">MSECMNVHQCMNKRSPSPGNTSNTTQHTTHAPLLISTASTSAAFSCAGPPWMDWLLGMHVSKRSLPGPAPSSASASASASPVQLSALIAFFMLTKLAETLHQMYSTQLSQKPPLAHHQNKSGVPASCVYRIACTYRMYLYLYSPAARACSQCLVPTPSSSRS</sequence>
<dbReference type="AlphaFoldDB" id="A0A2T3ZUM2"/>
<protein>
    <submittedName>
        <fullName evidence="2">Uncharacterized protein</fullName>
    </submittedName>
</protein>
<feature type="region of interest" description="Disordered" evidence="1">
    <location>
        <begin position="1"/>
        <end position="27"/>
    </location>
</feature>
<evidence type="ECO:0000256" key="1">
    <source>
        <dbReference type="SAM" id="MobiDB-lite"/>
    </source>
</evidence>
<keyword evidence="3" id="KW-1185">Reference proteome</keyword>
<proteinExistence type="predicted"/>
<organism evidence="2 3">
    <name type="scientific">Trichoderma harzianum CBS 226.95</name>
    <dbReference type="NCBI Taxonomy" id="983964"/>
    <lineage>
        <taxon>Eukaryota</taxon>
        <taxon>Fungi</taxon>
        <taxon>Dikarya</taxon>
        <taxon>Ascomycota</taxon>
        <taxon>Pezizomycotina</taxon>
        <taxon>Sordariomycetes</taxon>
        <taxon>Hypocreomycetidae</taxon>
        <taxon>Hypocreales</taxon>
        <taxon>Hypocreaceae</taxon>
        <taxon>Trichoderma</taxon>
    </lineage>
</organism>